<proteinExistence type="inferred from homology"/>
<comment type="similarity">
    <text evidence="1">Belongs to the AfsR/DnrI/RedD regulatory family.</text>
</comment>
<feature type="DNA-binding region" description="OmpR/PhoB-type" evidence="5">
    <location>
        <begin position="1"/>
        <end position="98"/>
    </location>
</feature>
<dbReference type="SUPFAM" id="SSF48452">
    <property type="entry name" value="TPR-like"/>
    <property type="match status" value="1"/>
</dbReference>
<dbReference type="Gene3D" id="1.10.10.10">
    <property type="entry name" value="Winged helix-like DNA-binding domain superfamily/Winged helix DNA-binding domain"/>
    <property type="match status" value="1"/>
</dbReference>
<keyword evidence="3 5" id="KW-0238">DNA-binding</keyword>
<sequence length="265" mass="28413">MLRFSVLGPLRAWRDDEELDLGPPSRRAVLGLLVLAGGAYVSRSELVDALWGDDPPATAANVLQTHVKHLRRLVEPGRLARARSEILRHTNGGYVLRAAESDVDTFRRHLRQADGEQTVPALAAALRCWHGRPLADLPALAAHPKVIALTIEHRLALIRYGEGMIARGAAAEVVAPLSEAAAQHPLDERVHATLINAMRAAGQRAAAFDVHATISRALADDLGLDPGPELASAYLSLLGAELSTHARNAVSRARVECGRSSRPSA</sequence>
<dbReference type="InterPro" id="IPR001867">
    <property type="entry name" value="OmpR/PhoB-type_DNA-bd"/>
</dbReference>
<evidence type="ECO:0000256" key="2">
    <source>
        <dbReference type="ARBA" id="ARBA00023015"/>
    </source>
</evidence>
<dbReference type="Pfam" id="PF03704">
    <property type="entry name" value="BTAD"/>
    <property type="match status" value="1"/>
</dbReference>
<dbReference type="InterPro" id="IPR005158">
    <property type="entry name" value="BTAD"/>
</dbReference>
<dbReference type="InterPro" id="IPR036388">
    <property type="entry name" value="WH-like_DNA-bd_sf"/>
</dbReference>
<dbReference type="EMBL" id="PTIX01000008">
    <property type="protein sequence ID" value="PPK67221.1"/>
    <property type="molecule type" value="Genomic_DNA"/>
</dbReference>
<evidence type="ECO:0000313" key="8">
    <source>
        <dbReference type="Proteomes" id="UP000239203"/>
    </source>
</evidence>
<dbReference type="InterPro" id="IPR016032">
    <property type="entry name" value="Sig_transdc_resp-reg_C-effctor"/>
</dbReference>
<gene>
    <name evidence="7" type="ORF">CLV40_108219</name>
</gene>
<dbReference type="SUPFAM" id="SSF46894">
    <property type="entry name" value="C-terminal effector domain of the bipartite response regulators"/>
    <property type="match status" value="1"/>
</dbReference>
<dbReference type="GO" id="GO:0006355">
    <property type="term" value="P:regulation of DNA-templated transcription"/>
    <property type="evidence" value="ECO:0007669"/>
    <property type="project" value="InterPro"/>
</dbReference>
<dbReference type="PROSITE" id="PS51755">
    <property type="entry name" value="OMPR_PHOB"/>
    <property type="match status" value="1"/>
</dbReference>
<dbReference type="Pfam" id="PF00486">
    <property type="entry name" value="Trans_reg_C"/>
    <property type="match status" value="1"/>
</dbReference>
<keyword evidence="4" id="KW-0804">Transcription</keyword>
<protein>
    <submittedName>
        <fullName evidence="7">DNA-binding SARP family transcriptional activator</fullName>
    </submittedName>
</protein>
<dbReference type="InterPro" id="IPR011990">
    <property type="entry name" value="TPR-like_helical_dom_sf"/>
</dbReference>
<feature type="domain" description="OmpR/PhoB-type" evidence="6">
    <location>
        <begin position="1"/>
        <end position="98"/>
    </location>
</feature>
<dbReference type="AlphaFoldDB" id="A0A2S6GQ30"/>
<keyword evidence="2" id="KW-0805">Transcription regulation</keyword>
<dbReference type="RefSeq" id="WP_104479961.1">
    <property type="nucleotide sequence ID" value="NZ_CP154825.1"/>
</dbReference>
<evidence type="ECO:0000256" key="5">
    <source>
        <dbReference type="PROSITE-ProRule" id="PRU01091"/>
    </source>
</evidence>
<evidence type="ECO:0000256" key="1">
    <source>
        <dbReference type="ARBA" id="ARBA00005820"/>
    </source>
</evidence>
<organism evidence="7 8">
    <name type="scientific">Actinokineospora auranticolor</name>
    <dbReference type="NCBI Taxonomy" id="155976"/>
    <lineage>
        <taxon>Bacteria</taxon>
        <taxon>Bacillati</taxon>
        <taxon>Actinomycetota</taxon>
        <taxon>Actinomycetes</taxon>
        <taxon>Pseudonocardiales</taxon>
        <taxon>Pseudonocardiaceae</taxon>
        <taxon>Actinokineospora</taxon>
    </lineage>
</organism>
<dbReference type="InterPro" id="IPR051677">
    <property type="entry name" value="AfsR-DnrI-RedD_regulator"/>
</dbReference>
<evidence type="ECO:0000259" key="6">
    <source>
        <dbReference type="PROSITE" id="PS51755"/>
    </source>
</evidence>
<dbReference type="PANTHER" id="PTHR35807:SF1">
    <property type="entry name" value="TRANSCRIPTIONAL REGULATOR REDD"/>
    <property type="match status" value="1"/>
</dbReference>
<dbReference type="GO" id="GO:0000160">
    <property type="term" value="P:phosphorelay signal transduction system"/>
    <property type="evidence" value="ECO:0007669"/>
    <property type="project" value="InterPro"/>
</dbReference>
<reference evidence="7 8" key="1">
    <citation type="submission" date="2018-02" db="EMBL/GenBank/DDBJ databases">
        <title>Genomic Encyclopedia of Archaeal and Bacterial Type Strains, Phase II (KMG-II): from individual species to whole genera.</title>
        <authorList>
            <person name="Goeker M."/>
        </authorList>
    </citation>
    <scope>NUCLEOTIDE SEQUENCE [LARGE SCALE GENOMIC DNA]</scope>
    <source>
        <strain evidence="7 8">YU 961-1</strain>
    </source>
</reference>
<dbReference type="Proteomes" id="UP000239203">
    <property type="component" value="Unassembled WGS sequence"/>
</dbReference>
<evidence type="ECO:0000256" key="4">
    <source>
        <dbReference type="ARBA" id="ARBA00023163"/>
    </source>
</evidence>
<evidence type="ECO:0000313" key="7">
    <source>
        <dbReference type="EMBL" id="PPK67221.1"/>
    </source>
</evidence>
<dbReference type="PANTHER" id="PTHR35807">
    <property type="entry name" value="TRANSCRIPTIONAL REGULATOR REDD-RELATED"/>
    <property type="match status" value="1"/>
</dbReference>
<name>A0A2S6GQ30_9PSEU</name>
<comment type="caution">
    <text evidence="7">The sequence shown here is derived from an EMBL/GenBank/DDBJ whole genome shotgun (WGS) entry which is preliminary data.</text>
</comment>
<dbReference type="SMART" id="SM00862">
    <property type="entry name" value="Trans_reg_C"/>
    <property type="match status" value="1"/>
</dbReference>
<evidence type="ECO:0000256" key="3">
    <source>
        <dbReference type="ARBA" id="ARBA00023125"/>
    </source>
</evidence>
<dbReference type="SMART" id="SM01043">
    <property type="entry name" value="BTAD"/>
    <property type="match status" value="1"/>
</dbReference>
<keyword evidence="8" id="KW-1185">Reference proteome</keyword>
<dbReference type="Gene3D" id="1.25.40.10">
    <property type="entry name" value="Tetratricopeptide repeat domain"/>
    <property type="match status" value="1"/>
</dbReference>
<dbReference type="OrthoDB" id="4336084at2"/>
<dbReference type="GO" id="GO:0003677">
    <property type="term" value="F:DNA binding"/>
    <property type="evidence" value="ECO:0007669"/>
    <property type="project" value="UniProtKB-UniRule"/>
</dbReference>
<accession>A0A2S6GQ30</accession>